<protein>
    <submittedName>
        <fullName evidence="1">ATP-dependent DNA helicase Q-like 1</fullName>
    </submittedName>
</protein>
<comment type="caution">
    <text evidence="1">The sequence shown here is derived from an EMBL/GenBank/DDBJ whole genome shotgun (WGS) entry which is preliminary data.</text>
</comment>
<dbReference type="Proteomes" id="UP000685013">
    <property type="component" value="Chromosome 12"/>
</dbReference>
<dbReference type="GO" id="GO:0004386">
    <property type="term" value="F:helicase activity"/>
    <property type="evidence" value="ECO:0007669"/>
    <property type="project" value="UniProtKB-KW"/>
</dbReference>
<keyword evidence="1" id="KW-0378">Hydrolase</keyword>
<keyword evidence="1" id="KW-0067">ATP-binding</keyword>
<accession>A0AAV6MS75</accession>
<keyword evidence="1" id="KW-0347">Helicase</keyword>
<reference evidence="1 2" key="1">
    <citation type="journal article" date="2021" name="Hortic Res">
        <title>The domestication of Cucurbita argyrosperma as revealed by the genome of its wild relative.</title>
        <authorList>
            <person name="Barrera-Redondo J."/>
            <person name="Sanchez-de la Vega G."/>
            <person name="Aguirre-Liguori J.A."/>
            <person name="Castellanos-Morales G."/>
            <person name="Gutierrez-Guerrero Y.T."/>
            <person name="Aguirre-Dugua X."/>
            <person name="Aguirre-Planter E."/>
            <person name="Tenaillon M.I."/>
            <person name="Lira-Saade R."/>
            <person name="Eguiarte L.E."/>
        </authorList>
    </citation>
    <scope>NUCLEOTIDE SEQUENCE [LARGE SCALE GENOMIC DNA]</scope>
    <source>
        <strain evidence="1">JBR-2021</strain>
    </source>
</reference>
<feature type="non-terminal residue" evidence="1">
    <location>
        <position position="1"/>
    </location>
</feature>
<proteinExistence type="predicted"/>
<dbReference type="EMBL" id="JAGKQH010000012">
    <property type="protein sequence ID" value="KAG6586230.1"/>
    <property type="molecule type" value="Genomic_DNA"/>
</dbReference>
<dbReference type="AlphaFoldDB" id="A0AAV6MS75"/>
<evidence type="ECO:0000313" key="2">
    <source>
        <dbReference type="Proteomes" id="UP000685013"/>
    </source>
</evidence>
<organism evidence="1 2">
    <name type="scientific">Cucurbita argyrosperma subsp. sororia</name>
    <dbReference type="NCBI Taxonomy" id="37648"/>
    <lineage>
        <taxon>Eukaryota</taxon>
        <taxon>Viridiplantae</taxon>
        <taxon>Streptophyta</taxon>
        <taxon>Embryophyta</taxon>
        <taxon>Tracheophyta</taxon>
        <taxon>Spermatophyta</taxon>
        <taxon>Magnoliopsida</taxon>
        <taxon>eudicotyledons</taxon>
        <taxon>Gunneridae</taxon>
        <taxon>Pentapetalae</taxon>
        <taxon>rosids</taxon>
        <taxon>fabids</taxon>
        <taxon>Cucurbitales</taxon>
        <taxon>Cucurbitaceae</taxon>
        <taxon>Cucurbiteae</taxon>
        <taxon>Cucurbita</taxon>
    </lineage>
</organism>
<evidence type="ECO:0000313" key="1">
    <source>
        <dbReference type="EMBL" id="KAG6586230.1"/>
    </source>
</evidence>
<gene>
    <name evidence="1" type="primary">RECQL1</name>
    <name evidence="1" type="ORF">SDJN03_18963</name>
</gene>
<keyword evidence="2" id="KW-1185">Reference proteome</keyword>
<keyword evidence="1" id="KW-0547">Nucleotide-binding</keyword>
<sequence>MGGHDMEKERARLRSLAADFGFDEELAQACLEWIINLYDSSQVEEKPNLVDIDSSSESDVVDFKASRKKDFSRIICMLLNGQGFQSERCKMSMIQEKKMKEFCELKDECWRQT</sequence>
<name>A0AAV6MS75_9ROSI</name>